<feature type="region of interest" description="Disordered" evidence="4">
    <location>
        <begin position="278"/>
        <end position="299"/>
    </location>
</feature>
<evidence type="ECO:0000259" key="5">
    <source>
        <dbReference type="PROSITE" id="PS50102"/>
    </source>
</evidence>
<feature type="compositionally biased region" description="Basic and acidic residues" evidence="4">
    <location>
        <begin position="17"/>
        <end position="29"/>
    </location>
</feature>
<dbReference type="Pfam" id="PF00076">
    <property type="entry name" value="RRM_1"/>
    <property type="match status" value="2"/>
</dbReference>
<accession>A0A7S3Z4Q5</accession>
<dbReference type="SMART" id="SM00360">
    <property type="entry name" value="RRM"/>
    <property type="match status" value="2"/>
</dbReference>
<evidence type="ECO:0000256" key="1">
    <source>
        <dbReference type="ARBA" id="ARBA00022737"/>
    </source>
</evidence>
<organism evidence="6">
    <name type="scientific">Lotharella globosa</name>
    <dbReference type="NCBI Taxonomy" id="91324"/>
    <lineage>
        <taxon>Eukaryota</taxon>
        <taxon>Sar</taxon>
        <taxon>Rhizaria</taxon>
        <taxon>Cercozoa</taxon>
        <taxon>Chlorarachniophyceae</taxon>
        <taxon>Lotharella</taxon>
    </lineage>
</organism>
<keyword evidence="2 3" id="KW-0694">RNA-binding</keyword>
<evidence type="ECO:0000313" key="6">
    <source>
        <dbReference type="EMBL" id="CAE0671556.1"/>
    </source>
</evidence>
<feature type="domain" description="RRM" evidence="5">
    <location>
        <begin position="38"/>
        <end position="114"/>
    </location>
</feature>
<keyword evidence="1" id="KW-0677">Repeat</keyword>
<dbReference type="PANTHER" id="PTHR48032">
    <property type="entry name" value="RNA-BINDING PROTEIN MUSASHI HOMOLOG RBP6"/>
    <property type="match status" value="1"/>
</dbReference>
<evidence type="ECO:0000256" key="4">
    <source>
        <dbReference type="SAM" id="MobiDB-lite"/>
    </source>
</evidence>
<name>A0A7S3Z4Q5_9EUKA</name>
<protein>
    <recommendedName>
        <fullName evidence="5">RRM domain-containing protein</fullName>
    </recommendedName>
</protein>
<feature type="region of interest" description="Disordered" evidence="4">
    <location>
        <begin position="209"/>
        <end position="231"/>
    </location>
</feature>
<evidence type="ECO:0000256" key="3">
    <source>
        <dbReference type="PROSITE-ProRule" id="PRU00176"/>
    </source>
</evidence>
<feature type="domain" description="RRM" evidence="5">
    <location>
        <begin position="130"/>
        <end position="207"/>
    </location>
</feature>
<gene>
    <name evidence="6" type="ORF">LGLO00237_LOCUS23203</name>
</gene>
<sequence length="377" mass="39661">MSAGPRAGPHGPPSSEGEQKSTNREEEVVKGTSGNKYCKIFVGGISWTTTDDGFERFFSKFGEVTDCIVMRDKVTRQSRGFGFVTFKEEKSVEKVLEKKLELDGRILDCKPAVPKDEIEQTGAPATQKTRKIFVGGIPQDCTEAAFEKFFGQFGTIVDAKIMTDGMTGRPRGFGFVTFDSEQPADKLSQMHHIELNGKQVEVKKAVPKARLDGRGGPPADRGGYTSSYAGGGRGGGGYSSGGYGAGGYSGYDHGRGGGRGYRGGYNADHDAGRYGRGYGGGYGRGRPKPNPEYTTYTTPAYQAGQGSSYPGYSAGAYPSGYAAGAYPPGGYPQGGPVNSGYSGDYGASGYGAGYGGASSGYGRGGGGRYDHSFHPYS</sequence>
<dbReference type="GO" id="GO:0003729">
    <property type="term" value="F:mRNA binding"/>
    <property type="evidence" value="ECO:0007669"/>
    <property type="project" value="TreeGrafter"/>
</dbReference>
<proteinExistence type="predicted"/>
<dbReference type="Gene3D" id="3.30.70.330">
    <property type="match status" value="2"/>
</dbReference>
<dbReference type="AlphaFoldDB" id="A0A7S3Z4Q5"/>
<dbReference type="PANTHER" id="PTHR48032:SF6">
    <property type="entry name" value="RNA-BINDING (RRM_RBD_RNP MOTIFS) FAMILY PROTEIN"/>
    <property type="match status" value="1"/>
</dbReference>
<feature type="compositionally biased region" description="Low complexity" evidence="4">
    <location>
        <begin position="217"/>
        <end position="228"/>
    </location>
</feature>
<dbReference type="GO" id="GO:0006417">
    <property type="term" value="P:regulation of translation"/>
    <property type="evidence" value="ECO:0007669"/>
    <property type="project" value="TreeGrafter"/>
</dbReference>
<dbReference type="InterPro" id="IPR035979">
    <property type="entry name" value="RBD_domain_sf"/>
</dbReference>
<dbReference type="PROSITE" id="PS50102">
    <property type="entry name" value="RRM"/>
    <property type="match status" value="2"/>
</dbReference>
<dbReference type="InterPro" id="IPR012677">
    <property type="entry name" value="Nucleotide-bd_a/b_plait_sf"/>
</dbReference>
<reference evidence="6" key="1">
    <citation type="submission" date="2021-01" db="EMBL/GenBank/DDBJ databases">
        <authorList>
            <person name="Corre E."/>
            <person name="Pelletier E."/>
            <person name="Niang G."/>
            <person name="Scheremetjew M."/>
            <person name="Finn R."/>
            <person name="Kale V."/>
            <person name="Holt S."/>
            <person name="Cochrane G."/>
            <person name="Meng A."/>
            <person name="Brown T."/>
            <person name="Cohen L."/>
        </authorList>
    </citation>
    <scope>NUCLEOTIDE SEQUENCE</scope>
    <source>
        <strain evidence="6">CCCM811</strain>
    </source>
</reference>
<evidence type="ECO:0000256" key="2">
    <source>
        <dbReference type="ARBA" id="ARBA00022884"/>
    </source>
</evidence>
<dbReference type="EMBL" id="HBIV01032534">
    <property type="protein sequence ID" value="CAE0671556.1"/>
    <property type="molecule type" value="Transcribed_RNA"/>
</dbReference>
<feature type="region of interest" description="Disordered" evidence="4">
    <location>
        <begin position="1"/>
        <end position="31"/>
    </location>
</feature>
<dbReference type="InterPro" id="IPR000504">
    <property type="entry name" value="RRM_dom"/>
</dbReference>
<dbReference type="SUPFAM" id="SSF54928">
    <property type="entry name" value="RNA-binding domain, RBD"/>
    <property type="match status" value="2"/>
</dbReference>